<dbReference type="GO" id="GO:0009414">
    <property type="term" value="P:response to water deprivation"/>
    <property type="evidence" value="ECO:0007669"/>
    <property type="project" value="UniProtKB-ARBA"/>
</dbReference>
<dbReference type="PROSITE" id="PS00107">
    <property type="entry name" value="PROTEIN_KINASE_ATP"/>
    <property type="match status" value="1"/>
</dbReference>
<evidence type="ECO:0000256" key="10">
    <source>
        <dbReference type="ARBA" id="ARBA00022692"/>
    </source>
</evidence>
<dbReference type="InterPro" id="IPR001611">
    <property type="entry name" value="Leu-rich_rpt"/>
</dbReference>
<feature type="signal peptide" evidence="25">
    <location>
        <begin position="1"/>
        <end position="20"/>
    </location>
</feature>
<keyword evidence="7" id="KW-0597">Phosphoprotein</keyword>
<evidence type="ECO:0000256" key="3">
    <source>
        <dbReference type="ARBA" id="ARBA00012513"/>
    </source>
</evidence>
<dbReference type="Pfam" id="PF00560">
    <property type="entry name" value="LRR_1"/>
    <property type="match status" value="5"/>
</dbReference>
<evidence type="ECO:0000256" key="8">
    <source>
        <dbReference type="ARBA" id="ARBA00022614"/>
    </source>
</evidence>
<evidence type="ECO:0000256" key="22">
    <source>
        <dbReference type="PROSITE-ProRule" id="PRU10141"/>
    </source>
</evidence>
<name>A0AAV8U8D0_9ROSI</name>
<dbReference type="InterPro" id="IPR050647">
    <property type="entry name" value="Plant_LRR-RLKs"/>
</dbReference>
<dbReference type="GO" id="GO:0009942">
    <property type="term" value="P:longitudinal axis specification"/>
    <property type="evidence" value="ECO:0007669"/>
    <property type="project" value="UniProtKB-ARBA"/>
</dbReference>
<dbReference type="PROSITE" id="PS00108">
    <property type="entry name" value="PROTEIN_KINASE_ST"/>
    <property type="match status" value="1"/>
</dbReference>
<evidence type="ECO:0000256" key="4">
    <source>
        <dbReference type="ARBA" id="ARBA00022473"/>
    </source>
</evidence>
<dbReference type="GO" id="GO:0009409">
    <property type="term" value="P:response to cold"/>
    <property type="evidence" value="ECO:0007669"/>
    <property type="project" value="UniProtKB-ARBA"/>
</dbReference>
<evidence type="ECO:0000256" key="7">
    <source>
        <dbReference type="ARBA" id="ARBA00022553"/>
    </source>
</evidence>
<dbReference type="GO" id="GO:0005524">
    <property type="term" value="F:ATP binding"/>
    <property type="evidence" value="ECO:0007669"/>
    <property type="project" value="UniProtKB-UniRule"/>
</dbReference>
<evidence type="ECO:0000259" key="26">
    <source>
        <dbReference type="PROSITE" id="PS50011"/>
    </source>
</evidence>
<evidence type="ECO:0000256" key="14">
    <source>
        <dbReference type="ARBA" id="ARBA00022777"/>
    </source>
</evidence>
<dbReference type="Pfam" id="PF00069">
    <property type="entry name" value="Pkinase"/>
    <property type="match status" value="1"/>
</dbReference>
<dbReference type="GO" id="GO:0009945">
    <property type="term" value="P:radial axis specification"/>
    <property type="evidence" value="ECO:0007669"/>
    <property type="project" value="UniProtKB-ARBA"/>
</dbReference>
<keyword evidence="13 22" id="KW-0547">Nucleotide-binding</keyword>
<keyword evidence="11 25" id="KW-0732">Signal</keyword>
<dbReference type="FunFam" id="3.80.10.10:FF:000095">
    <property type="entry name" value="LRR receptor-like serine/threonine-protein kinase GSO1"/>
    <property type="match status" value="2"/>
</dbReference>
<protein>
    <recommendedName>
        <fullName evidence="3">non-specific serine/threonine protein kinase</fullName>
        <ecNumber evidence="3">2.7.11.1</ecNumber>
    </recommendedName>
</protein>
<organism evidence="27 28">
    <name type="scientific">Erythroxylum novogranatense</name>
    <dbReference type="NCBI Taxonomy" id="1862640"/>
    <lineage>
        <taxon>Eukaryota</taxon>
        <taxon>Viridiplantae</taxon>
        <taxon>Streptophyta</taxon>
        <taxon>Embryophyta</taxon>
        <taxon>Tracheophyta</taxon>
        <taxon>Spermatophyta</taxon>
        <taxon>Magnoliopsida</taxon>
        <taxon>eudicotyledons</taxon>
        <taxon>Gunneridae</taxon>
        <taxon>Pentapetalae</taxon>
        <taxon>rosids</taxon>
        <taxon>fabids</taxon>
        <taxon>Malpighiales</taxon>
        <taxon>Erythroxylaceae</taxon>
        <taxon>Erythroxylum</taxon>
    </lineage>
</organism>
<dbReference type="SMART" id="SM00369">
    <property type="entry name" value="LRR_TYP"/>
    <property type="match status" value="6"/>
</dbReference>
<evidence type="ECO:0000313" key="28">
    <source>
        <dbReference type="Proteomes" id="UP001159364"/>
    </source>
</evidence>
<dbReference type="GO" id="GO:0048508">
    <property type="term" value="P:embryonic meristem development"/>
    <property type="evidence" value="ECO:0007669"/>
    <property type="project" value="UniProtKB-ARBA"/>
</dbReference>
<evidence type="ECO:0000256" key="12">
    <source>
        <dbReference type="ARBA" id="ARBA00022737"/>
    </source>
</evidence>
<dbReference type="Gene3D" id="1.10.510.10">
    <property type="entry name" value="Transferase(Phosphotransferase) domain 1"/>
    <property type="match status" value="1"/>
</dbReference>
<dbReference type="EC" id="2.7.11.1" evidence="3"/>
<keyword evidence="15 22" id="KW-0067">ATP-binding</keyword>
<dbReference type="PANTHER" id="PTHR48056:SF63">
    <property type="entry name" value="PROTEIN KINASE DOMAIN-CONTAINING PROTEIN"/>
    <property type="match status" value="1"/>
</dbReference>
<proteinExistence type="inferred from homology"/>
<keyword evidence="17 24" id="KW-0472">Membrane</keyword>
<keyword evidence="6" id="KW-0723">Serine/threonine-protein kinase</keyword>
<dbReference type="GO" id="GO:0005886">
    <property type="term" value="C:plasma membrane"/>
    <property type="evidence" value="ECO:0007669"/>
    <property type="project" value="UniProtKB-SubCell"/>
</dbReference>
<evidence type="ECO:0000256" key="23">
    <source>
        <dbReference type="SAM" id="MobiDB-lite"/>
    </source>
</evidence>
<dbReference type="PROSITE" id="PS50011">
    <property type="entry name" value="PROTEIN_KINASE_DOM"/>
    <property type="match status" value="1"/>
</dbReference>
<evidence type="ECO:0000256" key="21">
    <source>
        <dbReference type="ARBA" id="ARBA00048679"/>
    </source>
</evidence>
<dbReference type="InterPro" id="IPR032675">
    <property type="entry name" value="LRR_dom_sf"/>
</dbReference>
<evidence type="ECO:0000256" key="19">
    <source>
        <dbReference type="ARBA" id="ARBA00023180"/>
    </source>
</evidence>
<comment type="subcellular location">
    <subcellularLocation>
        <location evidence="1">Cell membrane</location>
        <topology evidence="1">Single-pass type I membrane protein</topology>
    </subcellularLocation>
</comment>
<dbReference type="GO" id="GO:0004674">
    <property type="term" value="F:protein serine/threonine kinase activity"/>
    <property type="evidence" value="ECO:0007669"/>
    <property type="project" value="UniProtKB-KW"/>
</dbReference>
<evidence type="ECO:0000313" key="27">
    <source>
        <dbReference type="EMBL" id="KAJ8898729.1"/>
    </source>
</evidence>
<dbReference type="EMBL" id="JAIWQS010000008">
    <property type="protein sequence ID" value="KAJ8898729.1"/>
    <property type="molecule type" value="Genomic_DNA"/>
</dbReference>
<dbReference type="InterPro" id="IPR000719">
    <property type="entry name" value="Prot_kinase_dom"/>
</dbReference>
<evidence type="ECO:0000256" key="2">
    <source>
        <dbReference type="ARBA" id="ARBA00008684"/>
    </source>
</evidence>
<comment type="caution">
    <text evidence="27">The sequence shown here is derived from an EMBL/GenBank/DDBJ whole genome shotgun (WGS) entry which is preliminary data.</text>
</comment>
<evidence type="ECO:0000256" key="20">
    <source>
        <dbReference type="ARBA" id="ARBA00047899"/>
    </source>
</evidence>
<feature type="chain" id="PRO_5043619856" description="non-specific serine/threonine protein kinase" evidence="25">
    <location>
        <begin position="21"/>
        <end position="1099"/>
    </location>
</feature>
<dbReference type="InterPro" id="IPR017441">
    <property type="entry name" value="Protein_kinase_ATP_BS"/>
</dbReference>
<dbReference type="FunFam" id="3.30.200.20:FF:000260">
    <property type="entry name" value="LRR receptor-like serine/threonine-protein kinase RPK2"/>
    <property type="match status" value="1"/>
</dbReference>
<evidence type="ECO:0000256" key="16">
    <source>
        <dbReference type="ARBA" id="ARBA00022989"/>
    </source>
</evidence>
<dbReference type="Gene3D" id="3.80.10.10">
    <property type="entry name" value="Ribonuclease Inhibitor"/>
    <property type="match status" value="4"/>
</dbReference>
<evidence type="ECO:0000256" key="25">
    <source>
        <dbReference type="SAM" id="SignalP"/>
    </source>
</evidence>
<keyword evidence="4" id="KW-0217">Developmental protein</keyword>
<keyword evidence="5" id="KW-1003">Cell membrane</keyword>
<sequence>MASRTLFMPFFLLFLVVCGSIDDDKDALLRLKSAITQDPLGLTSDWDPQDTDPCSWRGVTCDPLSRRVTALNISSNSNTTCSLVSLSSNSVQPNGAVLDDYSLLFPCLGFNHSSLPKLAGELSPAIGKLSELKILSLGFNGFYGTLPLEIGELWLLEVLDLGFNSFVGPIPISLRSCTSLRVINLSGNQLNGSIPSILASVSSLRILALSYNMLSGSIPENLGAECGRLEHLLLDGNFLTGSIPSNLGCCKNLRTLVLSSNMLEEDIPTTLGKLESLEILDLSRNFLSGRIPPDWGRCEKLKLLVLKSNYGPLWSRKVSNFKIEENGDRDFNFFDGGLPSNITKLPSLRLLWLPSSNLEGNFPQDWGPSSSLEMVNLAENYFTGEIPVSFSSSKSLYFVDLSSNNLTGSLPLELSIPCMIVFNVSFNSLSGDIPRFPLANCSKMSVDFSVTGGDGMIGLYSSFFYANAVLGIRSFSLTSTGLAVLHDLSNNIFSGPVSPLLIAPASFPRKPTYGFWLSGNNLEGNISTYSFDLCLSLDGLIFDVDRNKIVGELPTALGRCKCLKSLDLSGNDFTGSMPHEFTYLDSLLKLNLSENRLQGSIPVYLGQLKDLRYLSLSSNNFSSAIPEELTQLSGLEVLELSSNSLSGVIPPELAKLEHLTVLHLENNHLSGEIPSGFANMTLSEFDVSFNNLSGSIPLNPNLIKCENFEGNPNLKPCHAVPSASEREKEHSDNVPQQEANSPDASAKRKSSGFNPTEIASIISASIIFSILVALILFIVCMKKLMRNSSGQVVGRKEVVTCNDIGVQLKYENVVRATGGFNIQNCIGSGGFGATYKAEIVPGVVVAVKRLSIGRFQGVQQFAAEIRTLGRVQHPSLVKLIGYHISESEMFLIYNYLPGGNLERFIEERSRTSVEWSMLHKIALDIARALAYLHDECVPRVLHRDIKPSNILLDNNFNAYLSDFGLARLLGTSETHATTDVAGTFGYVAPEYAMTCRVSDKADVYSYGVVLLELISDKKALDPSFSSFGNGFNIVAWAGMLLRQGRACEFFRAGLWDSGPHNDLIVILHLGIMCTGESLSSRPSMRQVAQRLKRIQPLTS</sequence>
<feature type="domain" description="Protein kinase" evidence="26">
    <location>
        <begin position="820"/>
        <end position="1098"/>
    </location>
</feature>
<dbReference type="SUPFAM" id="SSF56112">
    <property type="entry name" value="Protein kinase-like (PK-like)"/>
    <property type="match status" value="1"/>
</dbReference>
<evidence type="ECO:0000256" key="11">
    <source>
        <dbReference type="ARBA" id="ARBA00022729"/>
    </source>
</evidence>
<dbReference type="InterPro" id="IPR003591">
    <property type="entry name" value="Leu-rich_rpt_typical-subtyp"/>
</dbReference>
<evidence type="ECO:0000256" key="6">
    <source>
        <dbReference type="ARBA" id="ARBA00022527"/>
    </source>
</evidence>
<keyword evidence="16 24" id="KW-1133">Transmembrane helix</keyword>
<evidence type="ECO:0000256" key="5">
    <source>
        <dbReference type="ARBA" id="ARBA00022475"/>
    </source>
</evidence>
<keyword evidence="8" id="KW-0433">Leucine-rich repeat</keyword>
<feature type="binding site" evidence="22">
    <location>
        <position position="848"/>
    </location>
    <ligand>
        <name>ATP</name>
        <dbReference type="ChEBI" id="CHEBI:30616"/>
    </ligand>
</feature>
<feature type="transmembrane region" description="Helical" evidence="24">
    <location>
        <begin position="758"/>
        <end position="779"/>
    </location>
</feature>
<reference evidence="27 28" key="1">
    <citation type="submission" date="2021-09" db="EMBL/GenBank/DDBJ databases">
        <title>Genomic insights and catalytic innovation underlie evolution of tropane alkaloids biosynthesis.</title>
        <authorList>
            <person name="Wang Y.-J."/>
            <person name="Tian T."/>
            <person name="Huang J.-P."/>
            <person name="Huang S.-X."/>
        </authorList>
    </citation>
    <scope>NUCLEOTIDE SEQUENCE [LARGE SCALE GENOMIC DNA]</scope>
    <source>
        <strain evidence="27">KIB-2018</strain>
        <tissue evidence="27">Leaf</tissue>
    </source>
</reference>
<comment type="catalytic activity">
    <reaction evidence="21">
        <text>L-seryl-[protein] + ATP = O-phospho-L-seryl-[protein] + ADP + H(+)</text>
        <dbReference type="Rhea" id="RHEA:17989"/>
        <dbReference type="Rhea" id="RHEA-COMP:9863"/>
        <dbReference type="Rhea" id="RHEA-COMP:11604"/>
        <dbReference type="ChEBI" id="CHEBI:15378"/>
        <dbReference type="ChEBI" id="CHEBI:29999"/>
        <dbReference type="ChEBI" id="CHEBI:30616"/>
        <dbReference type="ChEBI" id="CHEBI:83421"/>
        <dbReference type="ChEBI" id="CHEBI:456216"/>
        <dbReference type="EC" id="2.7.11.1"/>
    </reaction>
</comment>
<dbReference type="SMART" id="SM00220">
    <property type="entry name" value="S_TKc"/>
    <property type="match status" value="1"/>
</dbReference>
<feature type="compositionally biased region" description="Polar residues" evidence="23">
    <location>
        <begin position="733"/>
        <end position="743"/>
    </location>
</feature>
<dbReference type="SUPFAM" id="SSF52058">
    <property type="entry name" value="L domain-like"/>
    <property type="match status" value="3"/>
</dbReference>
<evidence type="ECO:0000256" key="9">
    <source>
        <dbReference type="ARBA" id="ARBA00022679"/>
    </source>
</evidence>
<evidence type="ECO:0000256" key="15">
    <source>
        <dbReference type="ARBA" id="ARBA00022840"/>
    </source>
</evidence>
<comment type="catalytic activity">
    <reaction evidence="20">
        <text>L-threonyl-[protein] + ATP = O-phospho-L-threonyl-[protein] + ADP + H(+)</text>
        <dbReference type="Rhea" id="RHEA:46608"/>
        <dbReference type="Rhea" id="RHEA-COMP:11060"/>
        <dbReference type="Rhea" id="RHEA-COMP:11605"/>
        <dbReference type="ChEBI" id="CHEBI:15378"/>
        <dbReference type="ChEBI" id="CHEBI:30013"/>
        <dbReference type="ChEBI" id="CHEBI:30616"/>
        <dbReference type="ChEBI" id="CHEBI:61977"/>
        <dbReference type="ChEBI" id="CHEBI:456216"/>
        <dbReference type="EC" id="2.7.11.1"/>
    </reaction>
</comment>
<keyword evidence="18" id="KW-0675">Receptor</keyword>
<keyword evidence="9" id="KW-0808">Transferase</keyword>
<comment type="similarity">
    <text evidence="2">Belongs to the protein kinase superfamily. Ser/Thr protein kinase family.</text>
</comment>
<dbReference type="FunFam" id="1.10.510.10:FF:000192">
    <property type="entry name" value="LRR receptor-like serine/threonine-protein kinase RPK2"/>
    <property type="match status" value="1"/>
</dbReference>
<dbReference type="Pfam" id="PF08263">
    <property type="entry name" value="LRRNT_2"/>
    <property type="match status" value="1"/>
</dbReference>
<keyword evidence="14" id="KW-0418">Kinase</keyword>
<dbReference type="InterPro" id="IPR008271">
    <property type="entry name" value="Ser/Thr_kinase_AS"/>
</dbReference>
<dbReference type="Gene3D" id="3.30.200.20">
    <property type="entry name" value="Phosphorylase Kinase, domain 1"/>
    <property type="match status" value="1"/>
</dbReference>
<accession>A0AAV8U8D0</accession>
<dbReference type="InterPro" id="IPR013210">
    <property type="entry name" value="LRR_N_plant-typ"/>
</dbReference>
<evidence type="ECO:0000256" key="1">
    <source>
        <dbReference type="ARBA" id="ARBA00004251"/>
    </source>
</evidence>
<keyword evidence="19" id="KW-0325">Glycoprotein</keyword>
<evidence type="ECO:0000256" key="18">
    <source>
        <dbReference type="ARBA" id="ARBA00023170"/>
    </source>
</evidence>
<keyword evidence="12" id="KW-0677">Repeat</keyword>
<evidence type="ECO:0000256" key="24">
    <source>
        <dbReference type="SAM" id="Phobius"/>
    </source>
</evidence>
<dbReference type="AlphaFoldDB" id="A0AAV8U8D0"/>
<dbReference type="CDD" id="cd14066">
    <property type="entry name" value="STKc_IRAK"/>
    <property type="match status" value="1"/>
</dbReference>
<gene>
    <name evidence="27" type="ORF">K2173_004904</name>
</gene>
<keyword evidence="10 24" id="KW-0812">Transmembrane</keyword>
<evidence type="ECO:0000256" key="13">
    <source>
        <dbReference type="ARBA" id="ARBA00022741"/>
    </source>
</evidence>
<dbReference type="Pfam" id="PF13855">
    <property type="entry name" value="LRR_8"/>
    <property type="match status" value="2"/>
</dbReference>
<evidence type="ECO:0000256" key="17">
    <source>
        <dbReference type="ARBA" id="ARBA00023136"/>
    </source>
</evidence>
<keyword evidence="28" id="KW-1185">Reference proteome</keyword>
<dbReference type="InterPro" id="IPR011009">
    <property type="entry name" value="Kinase-like_dom_sf"/>
</dbReference>
<dbReference type="PANTHER" id="PTHR48056">
    <property type="entry name" value="LRR RECEPTOR-LIKE SERINE/THREONINE-PROTEIN KINASE-RELATED"/>
    <property type="match status" value="1"/>
</dbReference>
<feature type="region of interest" description="Disordered" evidence="23">
    <location>
        <begin position="716"/>
        <end position="752"/>
    </location>
</feature>
<dbReference type="Proteomes" id="UP001159364">
    <property type="component" value="Linkage Group LG08"/>
</dbReference>